<evidence type="ECO:0000313" key="1">
    <source>
        <dbReference type="EMBL" id="MBC8198669.1"/>
    </source>
</evidence>
<protein>
    <submittedName>
        <fullName evidence="1">Uncharacterized protein</fullName>
    </submittedName>
</protein>
<dbReference type="Proteomes" id="UP000603545">
    <property type="component" value="Unassembled WGS sequence"/>
</dbReference>
<organism evidence="1 2">
    <name type="scientific">Candidatus Desulfaltia bathyphila</name>
    <dbReference type="NCBI Taxonomy" id="2841697"/>
    <lineage>
        <taxon>Bacteria</taxon>
        <taxon>Pseudomonadati</taxon>
        <taxon>Thermodesulfobacteriota</taxon>
        <taxon>Desulfobacteria</taxon>
        <taxon>Desulfobacterales</taxon>
        <taxon>Desulfobacterales incertae sedis</taxon>
        <taxon>Candidatus Desulfaltia</taxon>
    </lineage>
</organism>
<dbReference type="EMBL" id="JACNLL010000018">
    <property type="protein sequence ID" value="MBC8198669.1"/>
    <property type="molecule type" value="Genomic_DNA"/>
</dbReference>
<dbReference type="AlphaFoldDB" id="A0A8J6N2B4"/>
<gene>
    <name evidence="1" type="ORF">H8E80_01285</name>
</gene>
<comment type="caution">
    <text evidence="1">The sequence shown here is derived from an EMBL/GenBank/DDBJ whole genome shotgun (WGS) entry which is preliminary data.</text>
</comment>
<name>A0A8J6N2B4_9BACT</name>
<accession>A0A8J6N2B4</accession>
<sequence>MYSLKTAAIAFLITGVFLGKAYAQHPITVTINSISRDHQIVGNVIGLTETARKNHKMVVFVKTDKWYIHPYAQGGDGKSWAAIAPDGSWKISTVKRDFPASSTAALVVTMGSKVPSPIKDLNSIPHIAIFVKELEGTSDFNKL</sequence>
<evidence type="ECO:0000313" key="2">
    <source>
        <dbReference type="Proteomes" id="UP000603545"/>
    </source>
</evidence>
<proteinExistence type="predicted"/>
<reference evidence="1 2" key="1">
    <citation type="submission" date="2020-08" db="EMBL/GenBank/DDBJ databases">
        <title>Bridging the membrane lipid divide: bacteria of the FCB group superphylum have the potential to synthesize archaeal ether lipids.</title>
        <authorList>
            <person name="Villanueva L."/>
            <person name="Von Meijenfeldt F.A.B."/>
            <person name="Westbye A.B."/>
            <person name="Yadav S."/>
            <person name="Hopmans E.C."/>
            <person name="Dutilh B.E."/>
            <person name="Sinninghe Damste J.S."/>
        </authorList>
    </citation>
    <scope>NUCLEOTIDE SEQUENCE [LARGE SCALE GENOMIC DNA]</scope>
    <source>
        <strain evidence="1">NIOZ-UU82</strain>
    </source>
</reference>